<keyword evidence="1" id="KW-0472">Membrane</keyword>
<feature type="transmembrane region" description="Helical" evidence="1">
    <location>
        <begin position="64"/>
        <end position="82"/>
    </location>
</feature>
<dbReference type="InterPro" id="IPR050623">
    <property type="entry name" value="Glucan_succinyl_AcylTrfase"/>
</dbReference>
<dbReference type="GO" id="GO:0016747">
    <property type="term" value="F:acyltransferase activity, transferring groups other than amino-acyl groups"/>
    <property type="evidence" value="ECO:0007669"/>
    <property type="project" value="InterPro"/>
</dbReference>
<keyword evidence="4" id="KW-1185">Reference proteome</keyword>
<dbReference type="Pfam" id="PF01757">
    <property type="entry name" value="Acyl_transf_3"/>
    <property type="match status" value="1"/>
</dbReference>
<feature type="transmembrane region" description="Helical" evidence="1">
    <location>
        <begin position="311"/>
        <end position="331"/>
    </location>
</feature>
<dbReference type="InParanoid" id="A0A3M0CIQ5"/>
<sequence length="391" mass="43751">MSTRQSKSANTHSRLSELDWLRVAAVVAVFVHHAGMPFNGDDWGIMNAQSSKLLDDIMVYFEQFRLPILFFVSGAGAGLLLAKRTAPAFAWDKIRRLFLPLLVGMTLIVPPQLYLEDPARYASLWSAYPALALAFEAKHLWFIEYLLVFSLIAIPVQRLLAGDRAQALHTMAQACARSGWGLLLAGLLIAALRVGLKDSFPSDSKSIENLSSSLFYFSFFCAGLILIAHRGTWTRIQSRWRLHACGFLAVSVVFYAYYFIDFSPYFDLGTLWAIWWALGAALAWSGVVASLSMAQRFLWTTPPWLTQANSLIYPFYILHQTVIVIFAYHIVQWPMGIAAKWACLLILSFSVTALACRVLIYPSDTLRFLFGMRSKVKDDVTAGGKAVEQAP</sequence>
<feature type="transmembrane region" description="Helical" evidence="1">
    <location>
        <begin position="20"/>
        <end position="38"/>
    </location>
</feature>
<dbReference type="EMBL" id="REFR01000010">
    <property type="protein sequence ID" value="RMB08745.1"/>
    <property type="molecule type" value="Genomic_DNA"/>
</dbReference>
<feature type="transmembrane region" description="Helical" evidence="1">
    <location>
        <begin position="174"/>
        <end position="194"/>
    </location>
</feature>
<dbReference type="OrthoDB" id="9809782at2"/>
<feature type="transmembrane region" description="Helical" evidence="1">
    <location>
        <begin position="240"/>
        <end position="260"/>
    </location>
</feature>
<reference evidence="3 4" key="1">
    <citation type="submission" date="2018-10" db="EMBL/GenBank/DDBJ databases">
        <title>Genomic Encyclopedia of Archaeal and Bacterial Type Strains, Phase II (KMG-II): from individual species to whole genera.</title>
        <authorList>
            <person name="Goeker M."/>
        </authorList>
    </citation>
    <scope>NUCLEOTIDE SEQUENCE [LARGE SCALE GENOMIC DNA]</scope>
    <source>
        <strain evidence="3 4">DSM 25217</strain>
    </source>
</reference>
<feature type="transmembrane region" description="Helical" evidence="1">
    <location>
        <begin position="94"/>
        <end position="115"/>
    </location>
</feature>
<dbReference type="PANTHER" id="PTHR36927:SF3">
    <property type="entry name" value="GLUCANS BIOSYNTHESIS PROTEIN C"/>
    <property type="match status" value="1"/>
</dbReference>
<feature type="transmembrane region" description="Helical" evidence="1">
    <location>
        <begin position="127"/>
        <end position="154"/>
    </location>
</feature>
<keyword evidence="1" id="KW-1133">Transmembrane helix</keyword>
<gene>
    <name evidence="3" type="ORF">BXY39_1385</name>
</gene>
<evidence type="ECO:0000313" key="3">
    <source>
        <dbReference type="EMBL" id="RMB08745.1"/>
    </source>
</evidence>
<feature type="domain" description="Acyltransferase 3" evidence="2">
    <location>
        <begin position="17"/>
        <end position="354"/>
    </location>
</feature>
<proteinExistence type="predicted"/>
<dbReference type="RefSeq" id="WP_121938081.1">
    <property type="nucleotide sequence ID" value="NZ_REFR01000010.1"/>
</dbReference>
<feature type="transmembrane region" description="Helical" evidence="1">
    <location>
        <begin position="337"/>
        <end position="360"/>
    </location>
</feature>
<comment type="caution">
    <text evidence="3">The sequence shown here is derived from an EMBL/GenBank/DDBJ whole genome shotgun (WGS) entry which is preliminary data.</text>
</comment>
<evidence type="ECO:0000256" key="1">
    <source>
        <dbReference type="SAM" id="Phobius"/>
    </source>
</evidence>
<dbReference type="Proteomes" id="UP000271227">
    <property type="component" value="Unassembled WGS sequence"/>
</dbReference>
<evidence type="ECO:0000313" key="4">
    <source>
        <dbReference type="Proteomes" id="UP000271227"/>
    </source>
</evidence>
<dbReference type="InterPro" id="IPR002656">
    <property type="entry name" value="Acyl_transf_3_dom"/>
</dbReference>
<protein>
    <submittedName>
        <fullName evidence="3">Peptidoglycan/LPS O-acetylase OafA/YrhL</fullName>
    </submittedName>
</protein>
<evidence type="ECO:0000259" key="2">
    <source>
        <dbReference type="Pfam" id="PF01757"/>
    </source>
</evidence>
<organism evidence="3 4">
    <name type="scientific">Eilatimonas milleporae</name>
    <dbReference type="NCBI Taxonomy" id="911205"/>
    <lineage>
        <taxon>Bacteria</taxon>
        <taxon>Pseudomonadati</taxon>
        <taxon>Pseudomonadota</taxon>
        <taxon>Alphaproteobacteria</taxon>
        <taxon>Kordiimonadales</taxon>
        <taxon>Kordiimonadaceae</taxon>
        <taxon>Eilatimonas</taxon>
    </lineage>
</organism>
<dbReference type="PANTHER" id="PTHR36927">
    <property type="entry name" value="BLR4337 PROTEIN"/>
    <property type="match status" value="1"/>
</dbReference>
<feature type="transmembrane region" description="Helical" evidence="1">
    <location>
        <begin position="272"/>
        <end position="291"/>
    </location>
</feature>
<dbReference type="AlphaFoldDB" id="A0A3M0CIQ5"/>
<feature type="transmembrane region" description="Helical" evidence="1">
    <location>
        <begin position="214"/>
        <end position="233"/>
    </location>
</feature>
<keyword evidence="1" id="KW-0812">Transmembrane</keyword>
<accession>A0A3M0CIQ5</accession>
<name>A0A3M0CIQ5_9PROT</name>